<proteinExistence type="predicted"/>
<name>A0ACC0CV35_9PEZI</name>
<protein>
    <submittedName>
        <fullName evidence="1">Uncharacterized protein</fullName>
    </submittedName>
</protein>
<evidence type="ECO:0000313" key="1">
    <source>
        <dbReference type="EMBL" id="KAI6084201.1"/>
    </source>
</evidence>
<keyword evidence="2" id="KW-1185">Reference proteome</keyword>
<sequence length="140" mass="15616">MLNNTENNFLSVIWNIVQMGTSIVCCCGPIFQSIFPKVNFFTMLRSWISQTLIPKYPSARKYRSESIGVSPASSDIYQGQPKGMSHPAQWVPFHESGERSLAWADIEASHEPDHSHAISPGNTIEMKTVIHQSVKHSLSG</sequence>
<dbReference type="Proteomes" id="UP001497680">
    <property type="component" value="Unassembled WGS sequence"/>
</dbReference>
<gene>
    <name evidence="1" type="ORF">F4821DRAFT_178595</name>
</gene>
<evidence type="ECO:0000313" key="2">
    <source>
        <dbReference type="Proteomes" id="UP001497680"/>
    </source>
</evidence>
<comment type="caution">
    <text evidence="1">The sequence shown here is derived from an EMBL/GenBank/DDBJ whole genome shotgun (WGS) entry which is preliminary data.</text>
</comment>
<accession>A0ACC0CV35</accession>
<dbReference type="EMBL" id="MU394341">
    <property type="protein sequence ID" value="KAI6084201.1"/>
    <property type="molecule type" value="Genomic_DNA"/>
</dbReference>
<organism evidence="1 2">
    <name type="scientific">Hypoxylon rubiginosum</name>
    <dbReference type="NCBI Taxonomy" id="110542"/>
    <lineage>
        <taxon>Eukaryota</taxon>
        <taxon>Fungi</taxon>
        <taxon>Dikarya</taxon>
        <taxon>Ascomycota</taxon>
        <taxon>Pezizomycotina</taxon>
        <taxon>Sordariomycetes</taxon>
        <taxon>Xylariomycetidae</taxon>
        <taxon>Xylariales</taxon>
        <taxon>Hypoxylaceae</taxon>
        <taxon>Hypoxylon</taxon>
    </lineage>
</organism>
<reference evidence="1 2" key="1">
    <citation type="journal article" date="2022" name="New Phytol.">
        <title>Ecological generalism drives hyperdiversity of secondary metabolite gene clusters in xylarialean endophytes.</title>
        <authorList>
            <person name="Franco M.E.E."/>
            <person name="Wisecaver J.H."/>
            <person name="Arnold A.E."/>
            <person name="Ju Y.M."/>
            <person name="Slot J.C."/>
            <person name="Ahrendt S."/>
            <person name="Moore L.P."/>
            <person name="Eastman K.E."/>
            <person name="Scott K."/>
            <person name="Konkel Z."/>
            <person name="Mondo S.J."/>
            <person name="Kuo A."/>
            <person name="Hayes R.D."/>
            <person name="Haridas S."/>
            <person name="Andreopoulos B."/>
            <person name="Riley R."/>
            <person name="LaButti K."/>
            <person name="Pangilinan J."/>
            <person name="Lipzen A."/>
            <person name="Amirebrahimi M."/>
            <person name="Yan J."/>
            <person name="Adam C."/>
            <person name="Keymanesh K."/>
            <person name="Ng V."/>
            <person name="Louie K."/>
            <person name="Northen T."/>
            <person name="Drula E."/>
            <person name="Henrissat B."/>
            <person name="Hsieh H.M."/>
            <person name="Youens-Clark K."/>
            <person name="Lutzoni F."/>
            <person name="Miadlikowska J."/>
            <person name="Eastwood D.C."/>
            <person name="Hamelin R.C."/>
            <person name="Grigoriev I.V."/>
            <person name="U'Ren J.M."/>
        </authorList>
    </citation>
    <scope>NUCLEOTIDE SEQUENCE [LARGE SCALE GENOMIC DNA]</scope>
    <source>
        <strain evidence="1 2">ER1909</strain>
    </source>
</reference>